<feature type="domain" description="Alpha/beta hydrolase fold-3" evidence="1">
    <location>
        <begin position="82"/>
        <end position="285"/>
    </location>
</feature>
<name>A0A133PQI3_9FIRM</name>
<protein>
    <recommendedName>
        <fullName evidence="1">Alpha/beta hydrolase fold-3 domain-containing protein</fullName>
    </recommendedName>
</protein>
<evidence type="ECO:0000259" key="1">
    <source>
        <dbReference type="Pfam" id="PF07859"/>
    </source>
</evidence>
<dbReference type="PATRIC" id="fig|54005.3.peg.751"/>
<dbReference type="Gene3D" id="3.40.50.1820">
    <property type="entry name" value="alpha/beta hydrolase"/>
    <property type="match status" value="1"/>
</dbReference>
<dbReference type="InterPro" id="IPR029058">
    <property type="entry name" value="AB_hydrolase_fold"/>
</dbReference>
<dbReference type="Pfam" id="PF07859">
    <property type="entry name" value="Abhydrolase_3"/>
    <property type="match status" value="1"/>
</dbReference>
<organism evidence="2">
    <name type="scientific">Peptoniphilus harei</name>
    <dbReference type="NCBI Taxonomy" id="54005"/>
    <lineage>
        <taxon>Bacteria</taxon>
        <taxon>Bacillati</taxon>
        <taxon>Bacillota</taxon>
        <taxon>Tissierellia</taxon>
        <taxon>Tissierellales</taxon>
        <taxon>Peptoniphilaceae</taxon>
        <taxon>Peptoniphilus</taxon>
    </lineage>
</organism>
<evidence type="ECO:0000313" key="2">
    <source>
        <dbReference type="EMBL" id="KXA30898.1"/>
    </source>
</evidence>
<reference evidence="2 3" key="1">
    <citation type="submission" date="2016-01" db="EMBL/GenBank/DDBJ databases">
        <authorList>
            <person name="Oliw E.H."/>
        </authorList>
    </citation>
    <scope>NUCLEOTIDE SEQUENCE [LARGE SCALE GENOMIC DNA]</scope>
    <source>
        <strain evidence="2 3">CMW7756A</strain>
    </source>
</reference>
<gene>
    <name evidence="2" type="ORF">HMPREF3229_00764</name>
</gene>
<dbReference type="InterPro" id="IPR013094">
    <property type="entry name" value="AB_hydrolase_3"/>
</dbReference>
<dbReference type="Proteomes" id="UP000070174">
    <property type="component" value="Unassembled WGS sequence"/>
</dbReference>
<dbReference type="GO" id="GO:0016787">
    <property type="term" value="F:hydrolase activity"/>
    <property type="evidence" value="ECO:0007669"/>
    <property type="project" value="InterPro"/>
</dbReference>
<comment type="caution">
    <text evidence="2">The sequence shown here is derived from an EMBL/GenBank/DDBJ whole genome shotgun (WGS) entry which is preliminary data.</text>
</comment>
<sequence>MVEDRRVVMSISYKVIAGLVRALRIKKIFLLPKDKILNYARRQNQKPSFKLKDEADIYYEERTFLSQRLIVIHSKNKSPGAILYLFGGGYITNPDKRDLSLAKKICRETGKDVWFYFYPLCIDKTIVETYAATAGVYEEMTKSYGEEPLSILGFSSGASLALGIGLYINANKLSVKMPREIIASSAGGCLSQDLDMDRLRELNKKDIIVDYKYFDTAREIMTKGERVPDYMLYPYRGDFSNFPMTYLYYGSYEVIYAFAPLFEEALKKYGAPYKIIVGEGLCHCYPLLSIFPEGKEAQEEIINILK</sequence>
<evidence type="ECO:0000313" key="3">
    <source>
        <dbReference type="Proteomes" id="UP000070174"/>
    </source>
</evidence>
<accession>A0A133PQI3</accession>
<proteinExistence type="predicted"/>
<dbReference type="AlphaFoldDB" id="A0A133PQI3"/>
<dbReference type="EMBL" id="LRQE01000023">
    <property type="protein sequence ID" value="KXA30898.1"/>
    <property type="molecule type" value="Genomic_DNA"/>
</dbReference>
<dbReference type="SUPFAM" id="SSF53474">
    <property type="entry name" value="alpha/beta-Hydrolases"/>
    <property type="match status" value="1"/>
</dbReference>